<keyword evidence="8" id="KW-0342">GTP-binding</keyword>
<keyword evidence="6" id="KW-0378">Hydrolase</keyword>
<evidence type="ECO:0000256" key="5">
    <source>
        <dbReference type="ARBA" id="ARBA00022741"/>
    </source>
</evidence>
<reference evidence="11" key="1">
    <citation type="submission" date="2020-06" db="EMBL/GenBank/DDBJ databases">
        <authorList>
            <person name="Li T."/>
            <person name="Hu X."/>
            <person name="Zhang T."/>
            <person name="Song X."/>
            <person name="Zhang H."/>
            <person name="Dai N."/>
            <person name="Sheng W."/>
            <person name="Hou X."/>
            <person name="Wei L."/>
        </authorList>
    </citation>
    <scope>NUCLEOTIDE SEQUENCE</scope>
    <source>
        <strain evidence="11">KEN8</strain>
        <tissue evidence="11">Leaf</tissue>
    </source>
</reference>
<dbReference type="Pfam" id="PF09173">
    <property type="entry name" value="eIF2_C"/>
    <property type="match status" value="1"/>
</dbReference>
<dbReference type="InterPro" id="IPR015256">
    <property type="entry name" value="eIF2g_C"/>
</dbReference>
<protein>
    <recommendedName>
        <fullName evidence="3">protein-synthesizing GTPase</fullName>
        <ecNumber evidence="3">3.6.5.3</ecNumber>
    </recommendedName>
</protein>
<dbReference type="GO" id="GO:0003924">
    <property type="term" value="F:GTPase activity"/>
    <property type="evidence" value="ECO:0007669"/>
    <property type="project" value="InterPro"/>
</dbReference>
<dbReference type="FunFam" id="3.40.50.300:FF:000065">
    <property type="entry name" value="Eukaryotic translation initiation factor 2 subunit gamma"/>
    <property type="match status" value="1"/>
</dbReference>
<gene>
    <name evidence="11" type="ORF">Scaly_0760800</name>
</gene>
<dbReference type="NCBIfam" id="NF003077">
    <property type="entry name" value="PRK04000.1"/>
    <property type="match status" value="1"/>
</dbReference>
<evidence type="ECO:0000256" key="7">
    <source>
        <dbReference type="ARBA" id="ARBA00022917"/>
    </source>
</evidence>
<dbReference type="InterPro" id="IPR044128">
    <property type="entry name" value="eIF2g_GTP-bd"/>
</dbReference>
<dbReference type="InterPro" id="IPR027417">
    <property type="entry name" value="P-loop_NTPase"/>
</dbReference>
<dbReference type="EMBL" id="JACGWM010000004">
    <property type="protein sequence ID" value="KAL0376432.1"/>
    <property type="molecule type" value="Genomic_DNA"/>
</dbReference>
<dbReference type="SUPFAM" id="SSF50465">
    <property type="entry name" value="EF-Tu/eEF-1alpha/eIF2-gamma C-terminal domain"/>
    <property type="match status" value="1"/>
</dbReference>
<organism evidence="11">
    <name type="scientific">Sesamum calycinum</name>
    <dbReference type="NCBI Taxonomy" id="2727403"/>
    <lineage>
        <taxon>Eukaryota</taxon>
        <taxon>Viridiplantae</taxon>
        <taxon>Streptophyta</taxon>
        <taxon>Embryophyta</taxon>
        <taxon>Tracheophyta</taxon>
        <taxon>Spermatophyta</taxon>
        <taxon>Magnoliopsida</taxon>
        <taxon>eudicotyledons</taxon>
        <taxon>Gunneridae</taxon>
        <taxon>Pentapetalae</taxon>
        <taxon>asterids</taxon>
        <taxon>lamiids</taxon>
        <taxon>Lamiales</taxon>
        <taxon>Pedaliaceae</taxon>
        <taxon>Sesamum</taxon>
    </lineage>
</organism>
<dbReference type="GO" id="GO:0003743">
    <property type="term" value="F:translation initiation factor activity"/>
    <property type="evidence" value="ECO:0007669"/>
    <property type="project" value="UniProtKB-KW"/>
</dbReference>
<reference evidence="11" key="2">
    <citation type="journal article" date="2024" name="Plant">
        <title>Genomic evolution and insights into agronomic trait innovations of Sesamum species.</title>
        <authorList>
            <person name="Miao H."/>
            <person name="Wang L."/>
            <person name="Qu L."/>
            <person name="Liu H."/>
            <person name="Sun Y."/>
            <person name="Le M."/>
            <person name="Wang Q."/>
            <person name="Wei S."/>
            <person name="Zheng Y."/>
            <person name="Lin W."/>
            <person name="Duan Y."/>
            <person name="Cao H."/>
            <person name="Xiong S."/>
            <person name="Wang X."/>
            <person name="Wei L."/>
            <person name="Li C."/>
            <person name="Ma Q."/>
            <person name="Ju M."/>
            <person name="Zhao R."/>
            <person name="Li G."/>
            <person name="Mu C."/>
            <person name="Tian Q."/>
            <person name="Mei H."/>
            <person name="Zhang T."/>
            <person name="Gao T."/>
            <person name="Zhang H."/>
        </authorList>
    </citation>
    <scope>NUCLEOTIDE SEQUENCE</scope>
    <source>
        <strain evidence="11">KEN8</strain>
    </source>
</reference>
<dbReference type="Pfam" id="PF00009">
    <property type="entry name" value="GTP_EFTU"/>
    <property type="match status" value="1"/>
</dbReference>
<dbReference type="CDD" id="cd03688">
    <property type="entry name" value="eIF2_gamma_II"/>
    <property type="match status" value="1"/>
</dbReference>
<keyword evidence="7" id="KW-0648">Protein biosynthesis</keyword>
<dbReference type="GO" id="GO:0005525">
    <property type="term" value="F:GTP binding"/>
    <property type="evidence" value="ECO:0007669"/>
    <property type="project" value="UniProtKB-KW"/>
</dbReference>
<dbReference type="SUPFAM" id="SSF52540">
    <property type="entry name" value="P-loop containing nucleoside triphosphate hydrolases"/>
    <property type="match status" value="1"/>
</dbReference>
<dbReference type="InterPro" id="IPR004161">
    <property type="entry name" value="EFTu-like_2"/>
</dbReference>
<keyword evidence="5" id="KW-0547">Nucleotide-binding</keyword>
<dbReference type="CDD" id="cd15490">
    <property type="entry name" value="eIF2_gamma_III"/>
    <property type="match status" value="1"/>
</dbReference>
<dbReference type="InterPro" id="IPR000795">
    <property type="entry name" value="T_Tr_GTP-bd_dom"/>
</dbReference>
<dbReference type="AlphaFoldDB" id="A0AAW2R8E7"/>
<dbReference type="InterPro" id="IPR044127">
    <property type="entry name" value="eIF2g_dom_2"/>
</dbReference>
<dbReference type="PRINTS" id="PR00315">
    <property type="entry name" value="ELONGATNFCT"/>
</dbReference>
<feature type="domain" description="Tr-type G" evidence="10">
    <location>
        <begin position="67"/>
        <end position="276"/>
    </location>
</feature>
<dbReference type="InterPro" id="IPR009000">
    <property type="entry name" value="Transl_B-barrel_sf"/>
</dbReference>
<comment type="function">
    <text evidence="1">This protein promotes the GTP-dependent binding of aminoacyl-tRNA to the A-site of ribosomes during protein biosynthesis.</text>
</comment>
<dbReference type="GO" id="GO:0005829">
    <property type="term" value="C:cytosol"/>
    <property type="evidence" value="ECO:0007669"/>
    <property type="project" value="TreeGrafter"/>
</dbReference>
<dbReference type="PANTHER" id="PTHR42854:SF3">
    <property type="entry name" value="EUKARYOTIC TRANSLATION INITIATION FACTOR 2 SUBUNIT 3-RELATED"/>
    <property type="match status" value="1"/>
</dbReference>
<evidence type="ECO:0000259" key="10">
    <source>
        <dbReference type="PROSITE" id="PS51722"/>
    </source>
</evidence>
<proteinExistence type="inferred from homology"/>
<evidence type="ECO:0000256" key="3">
    <source>
        <dbReference type="ARBA" id="ARBA00011986"/>
    </source>
</evidence>
<accession>A0AAW2R8E7</accession>
<evidence type="ECO:0000256" key="1">
    <source>
        <dbReference type="ARBA" id="ARBA00003982"/>
    </source>
</evidence>
<dbReference type="Gene3D" id="2.40.30.10">
    <property type="entry name" value="Translation factors"/>
    <property type="match status" value="2"/>
</dbReference>
<name>A0AAW2R8E7_9LAMI</name>
<dbReference type="EC" id="3.6.5.3" evidence="3"/>
<dbReference type="FunFam" id="2.40.30.10:FF:000009">
    <property type="entry name" value="Eukaryotic translation initiation factor 2 subunit gamma"/>
    <property type="match status" value="1"/>
</dbReference>
<dbReference type="CDD" id="cd01888">
    <property type="entry name" value="eIF2_gamma"/>
    <property type="match status" value="1"/>
</dbReference>
<dbReference type="GO" id="GO:0005850">
    <property type="term" value="C:eukaryotic translation initiation factor 2 complex"/>
    <property type="evidence" value="ECO:0007669"/>
    <property type="project" value="TreeGrafter"/>
</dbReference>
<dbReference type="PROSITE" id="PS51722">
    <property type="entry name" value="G_TR_2"/>
    <property type="match status" value="1"/>
</dbReference>
<comment type="caution">
    <text evidence="11">The sequence shown here is derived from an EMBL/GenBank/DDBJ whole genome shotgun (WGS) entry which is preliminary data.</text>
</comment>
<sequence length="753" mass="80469">MGVNGMQKAISARGIFLSASRSCNLVLSEANLSRAAKMSRKGLMEQDLSKLDVTKLHPLSPEVISRQATINIGTIGHVAHGKSTVVKAISGVQTVRFKNELERNITIKLGYANAKIYKCEDDRCPRPMCYKAYGSGKEDSPMCDVPGFENCKMKLLRHVSFVDCPGHDILMATMLNGAAIMDGALLLIAANESCPQPQTSEHLAAVEIMRLQHIIILQNKVDLVQENVAINQHEAIQKFIQGTVADGAPVVPISAQLKYNIDVVCEYIVKKIPIPERNFISPPNMIVIRSFDVNKPGSEVDEIKGGVAGGSILKGVLKVNQYIEVRPGIVVKDENDNIKCTPIYSRIVSLYAEQNELQFAVPGGLIGVGTTMDPTLTRADRLVGQVLGEVGSLPEVYVELEVNFFLLRRLLGVRTKDTERQGKVSKLAKGEILMLNIGSMSTGARVVAVKNVFAKLQLTSPVCTSKGEKIALSRRIDRHWRLIGWGQIQAAPMAQALIAASTQGHTFGVVHVDVTLYCTPDGNIGPFGEATPPFPNAMVLLQCGDGSIVATATTNGFGIAYLHSDPIPLFPFFPLPESDCKLIVNTTLSTCDSSLPSTGCLQSDLMFIETFALGVPLAEAQLGGILGPLLGLLRIQGILYCTPNGNIGVNATATPVFPNALVQLQCGGNVVSTATTNGSGLFSILLDPVNFLLSTLVSGCKLVVNTPLASCNASLPSVGGLVSNLQFIGSTLTGLLNVGTLIPSGFQFNANVN</sequence>
<evidence type="ECO:0000256" key="2">
    <source>
        <dbReference type="ARBA" id="ARBA00007249"/>
    </source>
</evidence>
<comment type="similarity">
    <text evidence="2">Belongs to the TRAFAC class translation factor GTPase superfamily. Classic translation factor GTPase family. EF-Tu/EF-1A subfamily.</text>
</comment>
<comment type="catalytic activity">
    <reaction evidence="9">
        <text>GTP + H2O = GDP + phosphate + H(+)</text>
        <dbReference type="Rhea" id="RHEA:19669"/>
        <dbReference type="ChEBI" id="CHEBI:15377"/>
        <dbReference type="ChEBI" id="CHEBI:15378"/>
        <dbReference type="ChEBI" id="CHEBI:37565"/>
        <dbReference type="ChEBI" id="CHEBI:43474"/>
        <dbReference type="ChEBI" id="CHEBI:58189"/>
        <dbReference type="EC" id="3.6.5.3"/>
    </reaction>
</comment>
<evidence type="ECO:0000256" key="8">
    <source>
        <dbReference type="ARBA" id="ARBA00023134"/>
    </source>
</evidence>
<evidence type="ECO:0000256" key="9">
    <source>
        <dbReference type="ARBA" id="ARBA00048107"/>
    </source>
</evidence>
<dbReference type="PANTHER" id="PTHR42854">
    <property type="entry name" value="EUKARYOTIC TRANSLATION INITIATION FACTOR 2 SUBUNIT 3 FAMILY MEMBER"/>
    <property type="match status" value="1"/>
</dbReference>
<evidence type="ECO:0000256" key="6">
    <source>
        <dbReference type="ARBA" id="ARBA00022801"/>
    </source>
</evidence>
<dbReference type="InterPro" id="IPR009001">
    <property type="entry name" value="Transl_elong_EF1A/Init_IF2_C"/>
</dbReference>
<dbReference type="InterPro" id="IPR050543">
    <property type="entry name" value="eIF2G"/>
</dbReference>
<dbReference type="GO" id="GO:0001731">
    <property type="term" value="P:formation of translation preinitiation complex"/>
    <property type="evidence" value="ECO:0007669"/>
    <property type="project" value="TreeGrafter"/>
</dbReference>
<dbReference type="Gene3D" id="3.40.50.300">
    <property type="entry name" value="P-loop containing nucleotide triphosphate hydrolases"/>
    <property type="match status" value="1"/>
</dbReference>
<dbReference type="GO" id="GO:0000049">
    <property type="term" value="F:tRNA binding"/>
    <property type="evidence" value="ECO:0007669"/>
    <property type="project" value="InterPro"/>
</dbReference>
<dbReference type="FunFam" id="2.40.30.10:FF:000011">
    <property type="entry name" value="Eukaryotic translation initiation factor 2 subunit gamma"/>
    <property type="match status" value="1"/>
</dbReference>
<dbReference type="Pfam" id="PF03144">
    <property type="entry name" value="GTP_EFTU_D2"/>
    <property type="match status" value="1"/>
</dbReference>
<keyword evidence="4 11" id="KW-0396">Initiation factor</keyword>
<dbReference type="SUPFAM" id="SSF50447">
    <property type="entry name" value="Translation proteins"/>
    <property type="match status" value="1"/>
</dbReference>
<evidence type="ECO:0000313" key="11">
    <source>
        <dbReference type="EMBL" id="KAL0376432.1"/>
    </source>
</evidence>
<evidence type="ECO:0000256" key="4">
    <source>
        <dbReference type="ARBA" id="ARBA00022540"/>
    </source>
</evidence>